<gene>
    <name evidence="2" type="primary">etmD</name>
</gene>
<dbReference type="InterPro" id="IPR036736">
    <property type="entry name" value="ACP-like_sf"/>
</dbReference>
<dbReference type="EMBL" id="MW367897">
    <property type="protein sequence ID" value="QSI97703.1"/>
    <property type="molecule type" value="Genomic_DNA"/>
</dbReference>
<name>A0A898JU50_STRC2</name>
<protein>
    <submittedName>
        <fullName evidence="2">Acyl carrier protein</fullName>
    </submittedName>
</protein>
<organism evidence="2">
    <name type="scientific">Streptomyces achromogenes subsp. streptozoticus</name>
    <dbReference type="NCBI Taxonomy" id="285532"/>
    <lineage>
        <taxon>Bacteria</taxon>
        <taxon>Bacillati</taxon>
        <taxon>Actinomycetota</taxon>
        <taxon>Actinomycetes</taxon>
        <taxon>Kitasatosporales</taxon>
        <taxon>Streptomycetaceae</taxon>
        <taxon>Streptomyces</taxon>
    </lineage>
</organism>
<dbReference type="PROSITE" id="PS50075">
    <property type="entry name" value="CARRIER"/>
    <property type="match status" value="1"/>
</dbReference>
<evidence type="ECO:0000313" key="2">
    <source>
        <dbReference type="EMBL" id="QSI97703.1"/>
    </source>
</evidence>
<reference evidence="2" key="1">
    <citation type="submission" date="2020-12" db="EMBL/GenBank/DDBJ databases">
        <title>Glycine-derived nitronates bifurcate between O-methylation and denitrification in bacteria.</title>
        <authorList>
            <person name="He H.-Y."/>
            <person name="Ryan K.S."/>
        </authorList>
    </citation>
    <scope>NUCLEOTIDE SEQUENCE</scope>
    <source>
        <strain evidence="2">NRRL 3125</strain>
    </source>
</reference>
<dbReference type="InterPro" id="IPR009081">
    <property type="entry name" value="PP-bd_ACP"/>
</dbReference>
<proteinExistence type="predicted"/>
<feature type="domain" description="Carrier" evidence="1">
    <location>
        <begin position="1"/>
        <end position="79"/>
    </location>
</feature>
<sequence length="79" mass="8848">MASAGIEEIRSWILSRHPERTDVAPDENLIESRLVDSLSFVELVYAIEGASGIEIDFDTIDIRDFQTLSSIEKAFFATV</sequence>
<accession>A0A898JU50</accession>
<evidence type="ECO:0000259" key="1">
    <source>
        <dbReference type="PROSITE" id="PS50075"/>
    </source>
</evidence>
<dbReference type="SUPFAM" id="SSF47336">
    <property type="entry name" value="ACP-like"/>
    <property type="match status" value="1"/>
</dbReference>
<dbReference type="AlphaFoldDB" id="A0A898JU50"/>
<dbReference type="Pfam" id="PF00550">
    <property type="entry name" value="PP-binding"/>
    <property type="match status" value="1"/>
</dbReference>
<dbReference type="Gene3D" id="1.10.1200.10">
    <property type="entry name" value="ACP-like"/>
    <property type="match status" value="1"/>
</dbReference>